<dbReference type="Gene3D" id="1.25.10.10">
    <property type="entry name" value="Leucine-rich Repeat Variant"/>
    <property type="match status" value="5"/>
</dbReference>
<evidence type="ECO:0000256" key="3">
    <source>
        <dbReference type="ARBA" id="ARBA00022554"/>
    </source>
</evidence>
<feature type="compositionally biased region" description="Basic and acidic residues" evidence="9">
    <location>
        <begin position="1369"/>
        <end position="1379"/>
    </location>
</feature>
<evidence type="ECO:0000256" key="1">
    <source>
        <dbReference type="ARBA" id="ARBA00004592"/>
    </source>
</evidence>
<dbReference type="SUPFAM" id="SSF48371">
    <property type="entry name" value="ARM repeat"/>
    <property type="match status" value="3"/>
</dbReference>
<feature type="region of interest" description="Disordered" evidence="9">
    <location>
        <begin position="1360"/>
        <end position="1422"/>
    </location>
</feature>
<feature type="compositionally biased region" description="Basic and acidic residues" evidence="9">
    <location>
        <begin position="1179"/>
        <end position="1192"/>
    </location>
</feature>
<feature type="region of interest" description="Disordered" evidence="9">
    <location>
        <begin position="1"/>
        <end position="22"/>
    </location>
</feature>
<evidence type="ECO:0000313" key="11">
    <source>
        <dbReference type="Proteomes" id="UP001162640"/>
    </source>
</evidence>
<keyword evidence="3" id="KW-0926">Vacuole</keyword>
<comment type="similarity">
    <text evidence="2">Belongs to the beta-catenin family.</text>
</comment>
<feature type="compositionally biased region" description="Basic and acidic residues" evidence="9">
    <location>
        <begin position="13"/>
        <end position="22"/>
    </location>
</feature>
<comment type="subcellular location">
    <subcellularLocation>
        <location evidence="1">Vacuole membrane</location>
        <topology evidence="1">Lipid-anchor</topology>
    </subcellularLocation>
</comment>
<keyword evidence="4" id="KW-0677">Repeat</keyword>
<keyword evidence="5" id="KW-0472">Membrane</keyword>
<dbReference type="EMBL" id="BLQM01000006">
    <property type="protein sequence ID" value="GMH48789.1"/>
    <property type="molecule type" value="Genomic_DNA"/>
</dbReference>
<organism evidence="10 11">
    <name type="scientific">Triparma laevis f. inornata</name>
    <dbReference type="NCBI Taxonomy" id="1714386"/>
    <lineage>
        <taxon>Eukaryota</taxon>
        <taxon>Sar</taxon>
        <taxon>Stramenopiles</taxon>
        <taxon>Ochrophyta</taxon>
        <taxon>Bolidophyceae</taxon>
        <taxon>Parmales</taxon>
        <taxon>Triparmaceae</taxon>
        <taxon>Triparma</taxon>
    </lineage>
</organism>
<evidence type="ECO:0000256" key="7">
    <source>
        <dbReference type="ARBA" id="ARBA00026209"/>
    </source>
</evidence>
<name>A0A9W6ZDY8_9STRA</name>
<evidence type="ECO:0000256" key="2">
    <source>
        <dbReference type="ARBA" id="ARBA00005462"/>
    </source>
</evidence>
<dbReference type="InterPro" id="IPR045156">
    <property type="entry name" value="Vac8"/>
</dbReference>
<dbReference type="InterPro" id="IPR000225">
    <property type="entry name" value="Armadillo"/>
</dbReference>
<reference evidence="11" key="1">
    <citation type="journal article" date="2023" name="Commun. Biol.">
        <title>Genome analysis of Parmales, the sister group of diatoms, reveals the evolutionary specialization of diatoms from phago-mixotrophs to photoautotrophs.</title>
        <authorList>
            <person name="Ban H."/>
            <person name="Sato S."/>
            <person name="Yoshikawa S."/>
            <person name="Yamada K."/>
            <person name="Nakamura Y."/>
            <person name="Ichinomiya M."/>
            <person name="Sato N."/>
            <person name="Blanc-Mathieu R."/>
            <person name="Endo H."/>
            <person name="Kuwata A."/>
            <person name="Ogata H."/>
        </authorList>
    </citation>
    <scope>NUCLEOTIDE SEQUENCE [LARGE SCALE GENOMIC DNA]</scope>
</reference>
<dbReference type="InterPro" id="IPR011989">
    <property type="entry name" value="ARM-like"/>
</dbReference>
<accession>A0A9W6ZDY8</accession>
<feature type="repeat" description="ARM" evidence="8">
    <location>
        <begin position="1050"/>
        <end position="1092"/>
    </location>
</feature>
<dbReference type="PANTHER" id="PTHR47249">
    <property type="entry name" value="VACUOLAR PROTEIN 8"/>
    <property type="match status" value="1"/>
</dbReference>
<dbReference type="SMART" id="SM00185">
    <property type="entry name" value="ARM"/>
    <property type="match status" value="14"/>
</dbReference>
<evidence type="ECO:0000313" key="10">
    <source>
        <dbReference type="EMBL" id="GMH48789.1"/>
    </source>
</evidence>
<evidence type="ECO:0000256" key="5">
    <source>
        <dbReference type="ARBA" id="ARBA00023136"/>
    </source>
</evidence>
<feature type="region of interest" description="Disordered" evidence="9">
    <location>
        <begin position="1179"/>
        <end position="1206"/>
    </location>
</feature>
<feature type="repeat" description="ARM" evidence="8">
    <location>
        <begin position="489"/>
        <end position="523"/>
    </location>
</feature>
<dbReference type="PROSITE" id="PS50176">
    <property type="entry name" value="ARM_REPEAT"/>
    <property type="match status" value="2"/>
</dbReference>
<dbReference type="GO" id="GO:0071562">
    <property type="term" value="P:nucleus-vacuole junction assembly"/>
    <property type="evidence" value="ECO:0007669"/>
    <property type="project" value="InterPro"/>
</dbReference>
<protein>
    <recommendedName>
        <fullName evidence="7">Vacuolar protein 8</fullName>
    </recommendedName>
</protein>
<dbReference type="GO" id="GO:0005774">
    <property type="term" value="C:vacuolar membrane"/>
    <property type="evidence" value="ECO:0007669"/>
    <property type="project" value="UniProtKB-SubCell"/>
</dbReference>
<evidence type="ECO:0000256" key="8">
    <source>
        <dbReference type="PROSITE-ProRule" id="PRU00259"/>
    </source>
</evidence>
<dbReference type="PANTHER" id="PTHR47249:SF1">
    <property type="entry name" value="VACUOLAR PROTEIN 8"/>
    <property type="match status" value="1"/>
</dbReference>
<proteinExistence type="inferred from homology"/>
<dbReference type="GO" id="GO:0043495">
    <property type="term" value="F:protein-membrane adaptor activity"/>
    <property type="evidence" value="ECO:0007669"/>
    <property type="project" value="InterPro"/>
</dbReference>
<evidence type="ECO:0000256" key="6">
    <source>
        <dbReference type="ARBA" id="ARBA00023288"/>
    </source>
</evidence>
<keyword evidence="6" id="KW-0449">Lipoprotein</keyword>
<evidence type="ECO:0000256" key="4">
    <source>
        <dbReference type="ARBA" id="ARBA00022737"/>
    </source>
</evidence>
<evidence type="ECO:0000256" key="9">
    <source>
        <dbReference type="SAM" id="MobiDB-lite"/>
    </source>
</evidence>
<feature type="region of interest" description="Disordered" evidence="9">
    <location>
        <begin position="1237"/>
        <end position="1276"/>
    </location>
</feature>
<gene>
    <name evidence="10" type="ORF">TL16_g00373</name>
</gene>
<feature type="compositionally biased region" description="Basic residues" evidence="9">
    <location>
        <begin position="1380"/>
        <end position="1392"/>
    </location>
</feature>
<sequence length="1422" mass="153967">MNVEEDPVVMQKAKLEKQRKQEQIDSFVQEERRLSKSSDAKNLHVRDQKRRFAISLATLASKADKREGIVADGAIVTLVKLSKMSDRQTQLSCASAFNSLASEPGIRKRMLVEGAVSAIVLLSASPLRKIKNDCARALCNLSAHSGTEEELVRQNCVPALLSMATSSIQLMEVVLTSCLNLSCTKLRYARIDEVNDAVIHLSGFSMNVKMERMLVGAICNLTALKNNQARLVEEGVVRELIRISKLAPIATQRLCATSFCNLASCYRSHSKMTDQRVIPTLLDMVAGCQNEEGRQDEEIKRQCANTVSRLSMDVACREKVVAQGAVAAIVEMSLYNNPDDPKSVETDRVCAAALNVLSADGDSSERLIKEGAIPALLALISREDKHVKTDCAHCLCVLFQFENGIDEMIDKGAVSALVKLADPKEPSTSGNCALALYNLLSHEVASKLSGEGILQALVNLSHAEDLGTKTTCAAALWELTTLSNSDPTKLIPALIKMLREEENSQIKGDCAAALYNLAQDMENCQIMMLNNCLEPLLSLVDSDNFGTRVQCGAILSRLSFNKANRKLMANEAFIDALFKLAECEPPSEEAAADTLMTQQRIVNAMYNISSYPQSRPLLLSRGAASFLTNFQTRPLEAIRRGCAAALCNLLVDKGTELDVLDVNGVSALLITALVASDKFETKKICTKCLFNLLSEPACHDRMVKEGVLWGFAALCKGSDGGIVEDVEMSRMCSQAFCNLTGTYAKDIIGSTACIKTLFLLTGEEDPYSRAYATRGLLNILSQLTEGVKEEEMVACSSVKPLLHLCSCQDPDVRGLCILAFCVISQFKDAREEMRSLLVLREVDINIVLGDPELSYSYAVTMCNMLADGVNAEVIGGGVIGNLMELSRSTEHRTVMVVARAIYQCTCDVKHITDIVKIGAVEAVQELLLSEVEGGGDDKYELHKFLSCSLFNMSTASDCHLDIVNKDAIQLVRVLWESGDEDVKRICALTTANLSCGQVNSAKIVGQQGTGMIAGLALEPQLAEMDAMWCVAALRNLLSTSANHRPMLKEGVVDALVKLADSKSSFVALNATASLRTMTYNVATREALISKNAISVIIDDTNAGDADDDLQIGSSLLQKIEAESWANGSRGIQREGRAKELDRQPLMMGVGDEAGAVTVEVPMLEAGWNKVECDTDMEEPKLERKMKKKDDSSGKVVHGGGGDALEPNQPEVEVVMVTCICPKIECPVTLNSSLQVQDTSKQVSKDEESFLASIEGKKEEPAMPQAEGPTADALRTRRMSGTGIMGETGEGDEDNKIDGLVAQMGGGHLGSEKDDGALVLPSILLTPAAGEGGDTIFFPNDAMPSSTASSGSPTNMTIGIKIEDGSGGMDMEKIEGEKPKMMRRKSSKKKRMSSHQAALKKTMGETPTQESYRDLTSALDRFK</sequence>
<comment type="caution">
    <text evidence="10">The sequence shown here is derived from an EMBL/GenBank/DDBJ whole genome shotgun (WGS) entry which is preliminary data.</text>
</comment>
<dbReference type="Proteomes" id="UP001162640">
    <property type="component" value="Unassembled WGS sequence"/>
</dbReference>
<dbReference type="InterPro" id="IPR016024">
    <property type="entry name" value="ARM-type_fold"/>
</dbReference>